<dbReference type="GO" id="GO:0003676">
    <property type="term" value="F:nucleic acid binding"/>
    <property type="evidence" value="ECO:0007669"/>
    <property type="project" value="InterPro"/>
</dbReference>
<protein>
    <recommendedName>
        <fullName evidence="1">Tc1-like transposase DDE domain-containing protein</fullName>
    </recommendedName>
</protein>
<gene>
    <name evidence="2" type="ORF">RO3G_09241</name>
</gene>
<dbReference type="Gene3D" id="3.30.420.10">
    <property type="entry name" value="Ribonuclease H-like superfamily/Ribonuclease H"/>
    <property type="match status" value="1"/>
</dbReference>
<dbReference type="EMBL" id="CH476738">
    <property type="protein sequence ID" value="EIE84531.1"/>
    <property type="molecule type" value="Genomic_DNA"/>
</dbReference>
<name>I1C7V1_RHIO9</name>
<dbReference type="STRING" id="246409.I1C7V1"/>
<dbReference type="RefSeq" id="XP_067519927.1">
    <property type="nucleotide sequence ID" value="XM_067663826.1"/>
</dbReference>
<evidence type="ECO:0000313" key="2">
    <source>
        <dbReference type="EMBL" id="EIE84531.1"/>
    </source>
</evidence>
<dbReference type="OMA" id="TEACHMV"/>
<organism evidence="2 3">
    <name type="scientific">Rhizopus delemar (strain RA 99-880 / ATCC MYA-4621 / FGSC 9543 / NRRL 43880)</name>
    <name type="common">Mucormycosis agent</name>
    <name type="synonym">Rhizopus arrhizus var. delemar</name>
    <dbReference type="NCBI Taxonomy" id="246409"/>
    <lineage>
        <taxon>Eukaryota</taxon>
        <taxon>Fungi</taxon>
        <taxon>Fungi incertae sedis</taxon>
        <taxon>Mucoromycota</taxon>
        <taxon>Mucoromycotina</taxon>
        <taxon>Mucoromycetes</taxon>
        <taxon>Mucorales</taxon>
        <taxon>Mucorineae</taxon>
        <taxon>Rhizopodaceae</taxon>
        <taxon>Rhizopus</taxon>
    </lineage>
</organism>
<sequence>MISFVHEDGLGNMMDDGGKDVVMMESDSHMFPVEMITDYDQYLDMKPPERMVATKAEFDVEKPEDPAVPNCKSYRSYKDGEKEEFFFFGVQERHVSACSGPATANQTTNSAVLDEKPSLVLDEMMANLTDQFANLDIKKSALHDFMTKKCKISLKRAHFQLVERNSPEKNEDRHAWVTKWLQTDMDYLSSCVFVDEAAFHINMKRSYAWSKKGSRAIVKVPKTRAITTTMLGAISPFGVVSVLVRRPKAMTPSKKRKATGSRAVDKTTGKRGTVTGHYFNFLSSTMYVLDRHEMFEDNYIVMDNAPIHQHEDIRKYIENRGYRCVYLPPYSPELNPIEQFWSVCKGKLKKEQLLEEETLTTRIQMACNQILIGDLLGFCKYSTEKFDECLNKTPI</sequence>
<dbReference type="InterPro" id="IPR038717">
    <property type="entry name" value="Tc1-like_DDE_dom"/>
</dbReference>
<evidence type="ECO:0000313" key="3">
    <source>
        <dbReference type="Proteomes" id="UP000009138"/>
    </source>
</evidence>
<dbReference type="Pfam" id="PF13358">
    <property type="entry name" value="DDE_3"/>
    <property type="match status" value="1"/>
</dbReference>
<dbReference type="eggNOG" id="ENOG502S808">
    <property type="taxonomic scope" value="Eukaryota"/>
</dbReference>
<dbReference type="GeneID" id="93616207"/>
<dbReference type="OrthoDB" id="2262293at2759"/>
<dbReference type="Proteomes" id="UP000009138">
    <property type="component" value="Unassembled WGS sequence"/>
</dbReference>
<dbReference type="PANTHER" id="PTHR46564">
    <property type="entry name" value="TRANSPOSASE"/>
    <property type="match status" value="1"/>
</dbReference>
<evidence type="ECO:0000259" key="1">
    <source>
        <dbReference type="Pfam" id="PF13358"/>
    </source>
</evidence>
<feature type="domain" description="Tc1-like transposase DDE" evidence="1">
    <location>
        <begin position="191"/>
        <end position="357"/>
    </location>
</feature>
<dbReference type="NCBIfam" id="NF033545">
    <property type="entry name" value="transpos_IS630"/>
    <property type="match status" value="1"/>
</dbReference>
<proteinExistence type="predicted"/>
<dbReference type="InterPro" id="IPR047655">
    <property type="entry name" value="Transpos_IS630-like"/>
</dbReference>
<dbReference type="VEuPathDB" id="FungiDB:RO3G_09241"/>
<dbReference type="InParanoid" id="I1C7V1"/>
<dbReference type="AlphaFoldDB" id="I1C7V1"/>
<keyword evidence="3" id="KW-1185">Reference proteome</keyword>
<dbReference type="PANTHER" id="PTHR46564:SF1">
    <property type="entry name" value="TRANSPOSASE"/>
    <property type="match status" value="1"/>
</dbReference>
<dbReference type="InterPro" id="IPR036397">
    <property type="entry name" value="RNaseH_sf"/>
</dbReference>
<accession>I1C7V1</accession>
<reference evidence="2 3" key="1">
    <citation type="journal article" date="2009" name="PLoS Genet.">
        <title>Genomic analysis of the basal lineage fungus Rhizopus oryzae reveals a whole-genome duplication.</title>
        <authorList>
            <person name="Ma L.-J."/>
            <person name="Ibrahim A.S."/>
            <person name="Skory C."/>
            <person name="Grabherr M.G."/>
            <person name="Burger G."/>
            <person name="Butler M."/>
            <person name="Elias M."/>
            <person name="Idnurm A."/>
            <person name="Lang B.F."/>
            <person name="Sone T."/>
            <person name="Abe A."/>
            <person name="Calvo S.E."/>
            <person name="Corrochano L.M."/>
            <person name="Engels R."/>
            <person name="Fu J."/>
            <person name="Hansberg W."/>
            <person name="Kim J.-M."/>
            <person name="Kodira C.D."/>
            <person name="Koehrsen M.J."/>
            <person name="Liu B."/>
            <person name="Miranda-Saavedra D."/>
            <person name="O'Leary S."/>
            <person name="Ortiz-Castellanos L."/>
            <person name="Poulter R."/>
            <person name="Rodriguez-Romero J."/>
            <person name="Ruiz-Herrera J."/>
            <person name="Shen Y.-Q."/>
            <person name="Zeng Q."/>
            <person name="Galagan J."/>
            <person name="Birren B.W."/>
            <person name="Cuomo C.A."/>
            <person name="Wickes B.L."/>
        </authorList>
    </citation>
    <scope>NUCLEOTIDE SEQUENCE [LARGE SCALE GENOMIC DNA]</scope>
    <source>
        <strain evidence="3">RA 99-880 / ATCC MYA-4621 / FGSC 9543 / NRRL 43880</strain>
    </source>
</reference>